<dbReference type="SUPFAM" id="SSF55874">
    <property type="entry name" value="ATPase domain of HSP90 chaperone/DNA topoisomerase II/histidine kinase"/>
    <property type="match status" value="1"/>
</dbReference>
<dbReference type="Gene3D" id="6.10.340.10">
    <property type="match status" value="1"/>
</dbReference>
<evidence type="ECO:0000259" key="13">
    <source>
        <dbReference type="PROSITE" id="PS50885"/>
    </source>
</evidence>
<dbReference type="CDD" id="cd06225">
    <property type="entry name" value="HAMP"/>
    <property type="match status" value="1"/>
</dbReference>
<dbReference type="InterPro" id="IPR036890">
    <property type="entry name" value="HATPase_C_sf"/>
</dbReference>
<evidence type="ECO:0000256" key="11">
    <source>
        <dbReference type="SAM" id="Phobius"/>
    </source>
</evidence>
<feature type="domain" description="HAMP" evidence="13">
    <location>
        <begin position="181"/>
        <end position="234"/>
    </location>
</feature>
<dbReference type="PANTHER" id="PTHR45436:SF8">
    <property type="entry name" value="HISTIDINE KINASE"/>
    <property type="match status" value="1"/>
</dbReference>
<evidence type="ECO:0000256" key="4">
    <source>
        <dbReference type="ARBA" id="ARBA00022553"/>
    </source>
</evidence>
<dbReference type="InterPro" id="IPR003594">
    <property type="entry name" value="HATPase_dom"/>
</dbReference>
<keyword evidence="5" id="KW-0808">Transferase</keyword>
<evidence type="ECO:0000256" key="5">
    <source>
        <dbReference type="ARBA" id="ARBA00022679"/>
    </source>
</evidence>
<dbReference type="EC" id="2.7.13.3" evidence="3"/>
<organism evidence="14 15">
    <name type="scientific">Oceanidesulfovibrio marinus</name>
    <dbReference type="NCBI Taxonomy" id="370038"/>
    <lineage>
        <taxon>Bacteria</taxon>
        <taxon>Pseudomonadati</taxon>
        <taxon>Thermodesulfobacteriota</taxon>
        <taxon>Desulfovibrionia</taxon>
        <taxon>Desulfovibrionales</taxon>
        <taxon>Desulfovibrionaceae</taxon>
        <taxon>Oceanidesulfovibrio</taxon>
    </lineage>
</organism>
<protein>
    <recommendedName>
        <fullName evidence="3">histidine kinase</fullName>
        <ecNumber evidence="3">2.7.13.3</ecNumber>
    </recommendedName>
</protein>
<dbReference type="Gene3D" id="3.30.565.10">
    <property type="entry name" value="Histidine kinase-like ATPase, C-terminal domain"/>
    <property type="match status" value="1"/>
</dbReference>
<proteinExistence type="predicted"/>
<dbReference type="Pfam" id="PF00672">
    <property type="entry name" value="HAMP"/>
    <property type="match status" value="1"/>
</dbReference>
<comment type="subcellular location">
    <subcellularLocation>
        <location evidence="2">Membrane</location>
    </subcellularLocation>
</comment>
<keyword evidence="7 14" id="KW-0418">Kinase</keyword>
<dbReference type="CDD" id="cd00082">
    <property type="entry name" value="HisKA"/>
    <property type="match status" value="1"/>
</dbReference>
<dbReference type="OrthoDB" id="9815202at2"/>
<keyword evidence="9" id="KW-0902">Two-component regulatory system</keyword>
<dbReference type="SMART" id="SM00387">
    <property type="entry name" value="HATPase_c"/>
    <property type="match status" value="1"/>
</dbReference>
<dbReference type="Pfam" id="PF00512">
    <property type="entry name" value="HisKA"/>
    <property type="match status" value="1"/>
</dbReference>
<dbReference type="PROSITE" id="PS50109">
    <property type="entry name" value="HIS_KIN"/>
    <property type="match status" value="1"/>
</dbReference>
<dbReference type="PRINTS" id="PR00344">
    <property type="entry name" value="BCTRLSENSOR"/>
</dbReference>
<dbReference type="InterPro" id="IPR003660">
    <property type="entry name" value="HAMP_dom"/>
</dbReference>
<dbReference type="InterPro" id="IPR050428">
    <property type="entry name" value="TCS_sensor_his_kinase"/>
</dbReference>
<dbReference type="PROSITE" id="PS50885">
    <property type="entry name" value="HAMP"/>
    <property type="match status" value="1"/>
</dbReference>
<evidence type="ECO:0000256" key="10">
    <source>
        <dbReference type="ARBA" id="ARBA00023136"/>
    </source>
</evidence>
<keyword evidence="4" id="KW-0597">Phosphoprotein</keyword>
<keyword evidence="6 11" id="KW-0812">Transmembrane</keyword>
<evidence type="ECO:0000256" key="8">
    <source>
        <dbReference type="ARBA" id="ARBA00022989"/>
    </source>
</evidence>
<dbReference type="SMART" id="SM00304">
    <property type="entry name" value="HAMP"/>
    <property type="match status" value="1"/>
</dbReference>
<evidence type="ECO:0000313" key="14">
    <source>
        <dbReference type="EMBL" id="TVM33317.1"/>
    </source>
</evidence>
<dbReference type="InterPro" id="IPR004358">
    <property type="entry name" value="Sig_transdc_His_kin-like_C"/>
</dbReference>
<dbReference type="InterPro" id="IPR036097">
    <property type="entry name" value="HisK_dim/P_sf"/>
</dbReference>
<gene>
    <name evidence="14" type="ORF">DQK91_11645</name>
</gene>
<evidence type="ECO:0000256" key="7">
    <source>
        <dbReference type="ARBA" id="ARBA00022777"/>
    </source>
</evidence>
<dbReference type="CDD" id="cd00075">
    <property type="entry name" value="HATPase"/>
    <property type="match status" value="1"/>
</dbReference>
<keyword evidence="10 11" id="KW-0472">Membrane</keyword>
<dbReference type="Proteomes" id="UP000434052">
    <property type="component" value="Unassembled WGS sequence"/>
</dbReference>
<evidence type="ECO:0000256" key="2">
    <source>
        <dbReference type="ARBA" id="ARBA00004370"/>
    </source>
</evidence>
<name>A0A6P1ZFN8_9BACT</name>
<evidence type="ECO:0000256" key="1">
    <source>
        <dbReference type="ARBA" id="ARBA00000085"/>
    </source>
</evidence>
<evidence type="ECO:0000256" key="9">
    <source>
        <dbReference type="ARBA" id="ARBA00023012"/>
    </source>
</evidence>
<dbReference type="Pfam" id="PF02518">
    <property type="entry name" value="HATPase_c"/>
    <property type="match status" value="1"/>
</dbReference>
<dbReference type="SMART" id="SM00388">
    <property type="entry name" value="HisKA"/>
    <property type="match status" value="1"/>
</dbReference>
<comment type="caution">
    <text evidence="14">The sequence shown here is derived from an EMBL/GenBank/DDBJ whole genome shotgun (WGS) entry which is preliminary data.</text>
</comment>
<dbReference type="RefSeq" id="WP_144305539.1">
    <property type="nucleotide sequence ID" value="NZ_QMIF01000007.1"/>
</dbReference>
<feature type="transmembrane region" description="Helical" evidence="11">
    <location>
        <begin position="12"/>
        <end position="35"/>
    </location>
</feature>
<dbReference type="InterPro" id="IPR005467">
    <property type="entry name" value="His_kinase_dom"/>
</dbReference>
<accession>A0A6P1ZFN8</accession>
<keyword evidence="8 11" id="KW-1133">Transmembrane helix</keyword>
<sequence>MIPNNLLRSSTFRLGVLYMALFGFSVLLLLGFIYWTTAGFMERQTLATINAEIQGLQERYELLGLAGLIQVINERVNTASSGDSLYLLTNSHFKPLAGNLKEWPEARAINEGWIHFILDKNGHQQITAAAKHFLLRGNFHLLVGRNVSEKERVQSMIIDSLGWGLAITFVLGMVGAVFITKGVQRRLDVINRTCQDIIRGDLTRRIPLSGTGDEFDRLVQNVNDMLDQIERLMRGIREVSDNVAHDLRSPLNRLRGRLETSLMGNPTKEELEQTVMQSIEQTDDLLQTFNALLRIAQAEAGSKRDSQSLFDLGKTGRDLVELYLPLAEEKGLELTSDLEDGAFVLGSRHLLSQALSNLLDNAIKYTPTGGSVFMAVTSTPAGPICRIEDSGPGVPPEFRDKVLERFYRLESSRSAPGSGLGLSLVAAVARQHKAVLTLTDSALGGLAIVLSFPRPPAKSWHPPEPEES</sequence>
<evidence type="ECO:0000259" key="12">
    <source>
        <dbReference type="PROSITE" id="PS50109"/>
    </source>
</evidence>
<dbReference type="GO" id="GO:0000155">
    <property type="term" value="F:phosphorelay sensor kinase activity"/>
    <property type="evidence" value="ECO:0007669"/>
    <property type="project" value="InterPro"/>
</dbReference>
<reference evidence="14 15" key="1">
    <citation type="submission" date="2018-06" db="EMBL/GenBank/DDBJ databases">
        <title>Complete genome of Desulfovibrio marinus P48SEP.</title>
        <authorList>
            <person name="Crispim J.S."/>
            <person name="Vidigal P.M.P."/>
            <person name="Silva L.C.F."/>
            <person name="Araujo L.C."/>
            <person name="Laguardia C.N."/>
            <person name="Dias R.S."/>
            <person name="Sousa M.P."/>
            <person name="Paula S.O."/>
            <person name="Silva C."/>
        </authorList>
    </citation>
    <scope>NUCLEOTIDE SEQUENCE [LARGE SCALE GENOMIC DNA]</scope>
    <source>
        <strain evidence="14 15">P48SEP</strain>
    </source>
</reference>
<dbReference type="PANTHER" id="PTHR45436">
    <property type="entry name" value="SENSOR HISTIDINE KINASE YKOH"/>
    <property type="match status" value="1"/>
</dbReference>
<evidence type="ECO:0000313" key="15">
    <source>
        <dbReference type="Proteomes" id="UP000434052"/>
    </source>
</evidence>
<dbReference type="SUPFAM" id="SSF47384">
    <property type="entry name" value="Homodimeric domain of signal transducing histidine kinase"/>
    <property type="match status" value="1"/>
</dbReference>
<evidence type="ECO:0000256" key="6">
    <source>
        <dbReference type="ARBA" id="ARBA00022692"/>
    </source>
</evidence>
<dbReference type="InterPro" id="IPR003661">
    <property type="entry name" value="HisK_dim/P_dom"/>
</dbReference>
<feature type="transmembrane region" description="Helical" evidence="11">
    <location>
        <begin position="160"/>
        <end position="179"/>
    </location>
</feature>
<feature type="domain" description="Histidine kinase" evidence="12">
    <location>
        <begin position="242"/>
        <end position="456"/>
    </location>
</feature>
<comment type="catalytic activity">
    <reaction evidence="1">
        <text>ATP + protein L-histidine = ADP + protein N-phospho-L-histidine.</text>
        <dbReference type="EC" id="2.7.13.3"/>
    </reaction>
</comment>
<dbReference type="Gene3D" id="1.10.287.130">
    <property type="match status" value="1"/>
</dbReference>
<dbReference type="AlphaFoldDB" id="A0A6P1ZFN8"/>
<evidence type="ECO:0000256" key="3">
    <source>
        <dbReference type="ARBA" id="ARBA00012438"/>
    </source>
</evidence>
<dbReference type="GO" id="GO:0005886">
    <property type="term" value="C:plasma membrane"/>
    <property type="evidence" value="ECO:0007669"/>
    <property type="project" value="TreeGrafter"/>
</dbReference>
<dbReference type="SUPFAM" id="SSF158472">
    <property type="entry name" value="HAMP domain-like"/>
    <property type="match status" value="1"/>
</dbReference>
<dbReference type="EMBL" id="QMIF01000007">
    <property type="protein sequence ID" value="TVM33317.1"/>
    <property type="molecule type" value="Genomic_DNA"/>
</dbReference>